<dbReference type="InterPro" id="IPR010569">
    <property type="entry name" value="Myotubularin-like_Pase_dom"/>
</dbReference>
<dbReference type="InterPro" id="IPR016130">
    <property type="entry name" value="Tyr_Pase_AS"/>
</dbReference>
<feature type="compositionally biased region" description="Basic and acidic residues" evidence="3">
    <location>
        <begin position="484"/>
        <end position="493"/>
    </location>
</feature>
<gene>
    <name evidence="5" type="ORF">QLX08_011604</name>
</gene>
<dbReference type="PANTHER" id="PTHR13524">
    <property type="entry name" value="MYOTUBULARIN-RELATED"/>
    <property type="match status" value="1"/>
</dbReference>
<name>A0AAW0Z7I2_9HYME</name>
<reference evidence="5 6" key="1">
    <citation type="submission" date="2024-05" db="EMBL/GenBank/DDBJ databases">
        <title>The nuclear and mitochondrial genome assemblies of Tetragonisca angustula (Apidae: Meliponini), a tiny yet remarkable pollinator in the Neotropics.</title>
        <authorList>
            <person name="Ferrari R."/>
            <person name="Ricardo P.C."/>
            <person name="Dias F.C."/>
            <person name="Araujo N.S."/>
            <person name="Soares D.O."/>
            <person name="Zhou Q.-S."/>
            <person name="Zhu C.-D."/>
            <person name="Coutinho L."/>
            <person name="Airas M.C."/>
            <person name="Batista T.M."/>
        </authorList>
    </citation>
    <scope>NUCLEOTIDE SEQUENCE [LARGE SCALE GENOMIC DNA]</scope>
    <source>
        <strain evidence="5">ASF017062</strain>
        <tissue evidence="5">Abdomen</tissue>
    </source>
</reference>
<dbReference type="SUPFAM" id="SSF52799">
    <property type="entry name" value="(Phosphotyrosine protein) phosphatases II"/>
    <property type="match status" value="1"/>
</dbReference>
<feature type="coiled-coil region" evidence="2">
    <location>
        <begin position="174"/>
        <end position="208"/>
    </location>
</feature>
<evidence type="ECO:0000313" key="5">
    <source>
        <dbReference type="EMBL" id="KAK9293463.1"/>
    </source>
</evidence>
<accession>A0AAW0Z7I2</accession>
<feature type="compositionally biased region" description="Polar residues" evidence="3">
    <location>
        <begin position="576"/>
        <end position="590"/>
    </location>
</feature>
<evidence type="ECO:0000256" key="1">
    <source>
        <dbReference type="ARBA" id="ARBA00007471"/>
    </source>
</evidence>
<organism evidence="5 6">
    <name type="scientific">Tetragonisca angustula</name>
    <dbReference type="NCBI Taxonomy" id="166442"/>
    <lineage>
        <taxon>Eukaryota</taxon>
        <taxon>Metazoa</taxon>
        <taxon>Ecdysozoa</taxon>
        <taxon>Arthropoda</taxon>
        <taxon>Hexapoda</taxon>
        <taxon>Insecta</taxon>
        <taxon>Pterygota</taxon>
        <taxon>Neoptera</taxon>
        <taxon>Endopterygota</taxon>
        <taxon>Hymenoptera</taxon>
        <taxon>Apocrita</taxon>
        <taxon>Aculeata</taxon>
        <taxon>Apoidea</taxon>
        <taxon>Anthophila</taxon>
        <taxon>Apidae</taxon>
        <taxon>Tetragonisca</taxon>
    </lineage>
</organism>
<dbReference type="AlphaFoldDB" id="A0AAW0Z7I2"/>
<comment type="similarity">
    <text evidence="1">Belongs to the protein-tyrosine phosphatase family. Non-receptor class myotubularin subfamily.</text>
</comment>
<dbReference type="InterPro" id="IPR039802">
    <property type="entry name" value="MTMR14"/>
</dbReference>
<evidence type="ECO:0000256" key="3">
    <source>
        <dbReference type="SAM" id="MobiDB-lite"/>
    </source>
</evidence>
<proteinExistence type="inferred from homology"/>
<feature type="compositionally biased region" description="Low complexity" evidence="3">
    <location>
        <begin position="531"/>
        <end position="546"/>
    </location>
</feature>
<dbReference type="GO" id="GO:0004438">
    <property type="term" value="F:phosphatidylinositol-3-phosphate phosphatase activity"/>
    <property type="evidence" value="ECO:0007669"/>
    <property type="project" value="InterPro"/>
</dbReference>
<comment type="caution">
    <text evidence="5">The sequence shown here is derived from an EMBL/GenBank/DDBJ whole genome shotgun (WGS) entry which is preliminary data.</text>
</comment>
<feature type="compositionally biased region" description="Polar residues" evidence="3">
    <location>
        <begin position="514"/>
        <end position="524"/>
    </location>
</feature>
<keyword evidence="6" id="KW-1185">Reference proteome</keyword>
<dbReference type="EMBL" id="JAWNGG020000454">
    <property type="protein sequence ID" value="KAK9293463.1"/>
    <property type="molecule type" value="Genomic_DNA"/>
</dbReference>
<feature type="compositionally biased region" description="Basic and acidic residues" evidence="3">
    <location>
        <begin position="610"/>
        <end position="621"/>
    </location>
</feature>
<feature type="compositionally biased region" description="Low complexity" evidence="3">
    <location>
        <begin position="593"/>
        <end position="608"/>
    </location>
</feature>
<feature type="compositionally biased region" description="Basic and acidic residues" evidence="3">
    <location>
        <begin position="669"/>
        <end position="678"/>
    </location>
</feature>
<feature type="region of interest" description="Disordered" evidence="3">
    <location>
        <begin position="469"/>
        <end position="784"/>
    </location>
</feature>
<dbReference type="PANTHER" id="PTHR13524:SF2">
    <property type="entry name" value="MYOTUBULARIN-RELATED PROTEIN 14"/>
    <property type="match status" value="1"/>
</dbReference>
<sequence length="855" mass="96971">MDKTISELMSPMEPAKIMIPELKQLIIYFSKNTYRATAADSMSQDIIQKCLSLIDIDYKYSIIHNTTGDVCSHYPTHLIILEKEKIDKYRDPKVIDVPPSPPCTEEDIMNKYANINKLKDLMKKANIARCRSRFPLPVIMYKGRHICRSATLSGAVEIYGKSGLDYFLPTSENNSEIEQEVDKTKQEVDETVEEVDETEQEIDETELSESSSQSSQWKLFDKVRNKDIKLLKTFNVGIIIDFMVEKKKVKYGFHVSSSEKVDKFGRYSDFSIISLPYPGCEFFKGFRENDYVGDNLIFDWSQSYVDAEIKVPEDKISSQLEIDWDQYQQWDILVLTQNYLKLILKYLSKSSNGMLIHCISGWDRTPLFISLLRLSLWADNVIHTSLDAHQMLYYTIAYDWMLFGHDLQDRLSKGEEIFFFCFYFLKYICDEDFSIKQDFYKRDSKSSSSNDDDEIKHPIFDMELVAGDPSITANGSDSNKNSRASRDGKDSQDKYSSADIIWTNSPPETKEFSNSDSQIVQPTFTMEPATGDSSISASGSDSNKNSRASRDDKDREYKYSEILWPDSPPKTEEFDNNNSQVVQPTFTTEPATGDSSISASGSDSNKNSRVSRDDKDKKYKYSEILWPDSPPKTEEIDNSISDLEYEHIFPMELETEDPSISASGSDSNRNSRDDRDNQNKSPPKIIRTNPPPETEEFSNGKAPSLPSSPNKEETAHESSVPHGQTSPVEVPGGRQRTESTTPAGSWQIVTETGSLHGSTTTTEQPLIEQPISSTISESSESITDSSRTLKEREILSSVTHFCSSSRKDKLCFLRNAFYTAYSQTGFQMKENSASGNLIQMLQTITGIFSSQSTTL</sequence>
<evidence type="ECO:0000313" key="6">
    <source>
        <dbReference type="Proteomes" id="UP001432146"/>
    </source>
</evidence>
<dbReference type="PROSITE" id="PS00383">
    <property type="entry name" value="TYR_PHOSPHATASE_1"/>
    <property type="match status" value="1"/>
</dbReference>
<dbReference type="Proteomes" id="UP001432146">
    <property type="component" value="Unassembled WGS sequence"/>
</dbReference>
<evidence type="ECO:0000256" key="2">
    <source>
        <dbReference type="SAM" id="Coils"/>
    </source>
</evidence>
<dbReference type="InterPro" id="IPR029021">
    <property type="entry name" value="Prot-tyrosine_phosphatase-like"/>
</dbReference>
<feature type="domain" description="Myotubularin phosphatase" evidence="4">
    <location>
        <begin position="341"/>
        <end position="416"/>
    </location>
</feature>
<evidence type="ECO:0000259" key="4">
    <source>
        <dbReference type="Pfam" id="PF06602"/>
    </source>
</evidence>
<feature type="compositionally biased region" description="Polar residues" evidence="3">
    <location>
        <begin position="471"/>
        <end position="482"/>
    </location>
</feature>
<feature type="compositionally biased region" description="Polar residues" evidence="3">
    <location>
        <begin position="738"/>
        <end position="764"/>
    </location>
</feature>
<feature type="compositionally biased region" description="Low complexity" evidence="3">
    <location>
        <begin position="771"/>
        <end position="784"/>
    </location>
</feature>
<keyword evidence="2" id="KW-0175">Coiled coil</keyword>
<dbReference type="Pfam" id="PF06602">
    <property type="entry name" value="Myotub-related"/>
    <property type="match status" value="1"/>
</dbReference>
<feature type="compositionally biased region" description="Basic and acidic residues" evidence="3">
    <location>
        <begin position="548"/>
        <end position="559"/>
    </location>
</feature>
<protein>
    <recommendedName>
        <fullName evidence="4">Myotubularin phosphatase domain-containing protein</fullName>
    </recommendedName>
</protein>